<dbReference type="GO" id="GO:0007165">
    <property type="term" value="P:signal transduction"/>
    <property type="evidence" value="ECO:0007669"/>
    <property type="project" value="TreeGrafter"/>
</dbReference>
<evidence type="ECO:0000256" key="6">
    <source>
        <dbReference type="ARBA" id="ARBA00022840"/>
    </source>
</evidence>
<dbReference type="AlphaFoldDB" id="A0AAD7BFB2"/>
<dbReference type="SMART" id="SM00220">
    <property type="entry name" value="S_TKc"/>
    <property type="match status" value="1"/>
</dbReference>
<evidence type="ECO:0000256" key="8">
    <source>
        <dbReference type="ARBA" id="ARBA00048679"/>
    </source>
</evidence>
<evidence type="ECO:0000256" key="5">
    <source>
        <dbReference type="ARBA" id="ARBA00022777"/>
    </source>
</evidence>
<evidence type="ECO:0000259" key="9">
    <source>
        <dbReference type="PROSITE" id="PS50011"/>
    </source>
</evidence>
<evidence type="ECO:0000313" key="10">
    <source>
        <dbReference type="EMBL" id="KAJ7618775.1"/>
    </source>
</evidence>
<dbReference type="PROSITE" id="PS00108">
    <property type="entry name" value="PROTEIN_KINASE_ST"/>
    <property type="match status" value="1"/>
</dbReference>
<protein>
    <recommendedName>
        <fullName evidence="1">non-specific serine/threonine protein kinase</fullName>
        <ecNumber evidence="1">2.7.11.1</ecNumber>
    </recommendedName>
</protein>
<dbReference type="PROSITE" id="PS50011">
    <property type="entry name" value="PROTEIN_KINASE_DOM"/>
    <property type="match status" value="1"/>
</dbReference>
<keyword evidence="11" id="KW-1185">Reference proteome</keyword>
<dbReference type="EMBL" id="JARKIF010000019">
    <property type="protein sequence ID" value="KAJ7618775.1"/>
    <property type="molecule type" value="Genomic_DNA"/>
</dbReference>
<keyword evidence="4" id="KW-0547">Nucleotide-binding</keyword>
<dbReference type="InterPro" id="IPR011009">
    <property type="entry name" value="Kinase-like_dom_sf"/>
</dbReference>
<evidence type="ECO:0000256" key="3">
    <source>
        <dbReference type="ARBA" id="ARBA00022679"/>
    </source>
</evidence>
<dbReference type="EC" id="2.7.11.1" evidence="1"/>
<keyword evidence="6" id="KW-0067">ATP-binding</keyword>
<dbReference type="InterPro" id="IPR008271">
    <property type="entry name" value="Ser/Thr_kinase_AS"/>
</dbReference>
<name>A0AAD7BFB2_9AGAR</name>
<organism evidence="10 11">
    <name type="scientific">Roridomyces roridus</name>
    <dbReference type="NCBI Taxonomy" id="1738132"/>
    <lineage>
        <taxon>Eukaryota</taxon>
        <taxon>Fungi</taxon>
        <taxon>Dikarya</taxon>
        <taxon>Basidiomycota</taxon>
        <taxon>Agaricomycotina</taxon>
        <taxon>Agaricomycetes</taxon>
        <taxon>Agaricomycetidae</taxon>
        <taxon>Agaricales</taxon>
        <taxon>Marasmiineae</taxon>
        <taxon>Mycenaceae</taxon>
        <taxon>Roridomyces</taxon>
    </lineage>
</organism>
<evidence type="ECO:0000256" key="7">
    <source>
        <dbReference type="ARBA" id="ARBA00047899"/>
    </source>
</evidence>
<evidence type="ECO:0000313" key="11">
    <source>
        <dbReference type="Proteomes" id="UP001221142"/>
    </source>
</evidence>
<comment type="catalytic activity">
    <reaction evidence="8">
        <text>L-seryl-[protein] + ATP = O-phospho-L-seryl-[protein] + ADP + H(+)</text>
        <dbReference type="Rhea" id="RHEA:17989"/>
        <dbReference type="Rhea" id="RHEA-COMP:9863"/>
        <dbReference type="Rhea" id="RHEA-COMP:11604"/>
        <dbReference type="ChEBI" id="CHEBI:15378"/>
        <dbReference type="ChEBI" id="CHEBI:29999"/>
        <dbReference type="ChEBI" id="CHEBI:30616"/>
        <dbReference type="ChEBI" id="CHEBI:83421"/>
        <dbReference type="ChEBI" id="CHEBI:456216"/>
        <dbReference type="EC" id="2.7.11.1"/>
    </reaction>
</comment>
<reference evidence="10" key="1">
    <citation type="submission" date="2023-03" db="EMBL/GenBank/DDBJ databases">
        <title>Massive genome expansion in bonnet fungi (Mycena s.s.) driven by repeated elements and novel gene families across ecological guilds.</title>
        <authorList>
            <consortium name="Lawrence Berkeley National Laboratory"/>
            <person name="Harder C.B."/>
            <person name="Miyauchi S."/>
            <person name="Viragh M."/>
            <person name="Kuo A."/>
            <person name="Thoen E."/>
            <person name="Andreopoulos B."/>
            <person name="Lu D."/>
            <person name="Skrede I."/>
            <person name="Drula E."/>
            <person name="Henrissat B."/>
            <person name="Morin E."/>
            <person name="Kohler A."/>
            <person name="Barry K."/>
            <person name="LaButti K."/>
            <person name="Morin E."/>
            <person name="Salamov A."/>
            <person name="Lipzen A."/>
            <person name="Mereny Z."/>
            <person name="Hegedus B."/>
            <person name="Baldrian P."/>
            <person name="Stursova M."/>
            <person name="Weitz H."/>
            <person name="Taylor A."/>
            <person name="Grigoriev I.V."/>
            <person name="Nagy L.G."/>
            <person name="Martin F."/>
            <person name="Kauserud H."/>
        </authorList>
    </citation>
    <scope>NUCLEOTIDE SEQUENCE</scope>
    <source>
        <strain evidence="10">9284</strain>
    </source>
</reference>
<evidence type="ECO:0000256" key="1">
    <source>
        <dbReference type="ARBA" id="ARBA00012513"/>
    </source>
</evidence>
<comment type="catalytic activity">
    <reaction evidence="7">
        <text>L-threonyl-[protein] + ATP = O-phospho-L-threonyl-[protein] + ADP + H(+)</text>
        <dbReference type="Rhea" id="RHEA:46608"/>
        <dbReference type="Rhea" id="RHEA-COMP:11060"/>
        <dbReference type="Rhea" id="RHEA-COMP:11605"/>
        <dbReference type="ChEBI" id="CHEBI:15378"/>
        <dbReference type="ChEBI" id="CHEBI:30013"/>
        <dbReference type="ChEBI" id="CHEBI:30616"/>
        <dbReference type="ChEBI" id="CHEBI:61977"/>
        <dbReference type="ChEBI" id="CHEBI:456216"/>
        <dbReference type="EC" id="2.7.11.1"/>
    </reaction>
</comment>
<evidence type="ECO:0000256" key="4">
    <source>
        <dbReference type="ARBA" id="ARBA00022741"/>
    </source>
</evidence>
<keyword evidence="5 10" id="KW-0418">Kinase</keyword>
<comment type="caution">
    <text evidence="10">The sequence shown here is derived from an EMBL/GenBank/DDBJ whole genome shotgun (WGS) entry which is preliminary data.</text>
</comment>
<dbReference type="Gene3D" id="1.10.510.10">
    <property type="entry name" value="Transferase(Phosphotransferase) domain 1"/>
    <property type="match status" value="1"/>
</dbReference>
<dbReference type="SUPFAM" id="SSF56112">
    <property type="entry name" value="Protein kinase-like (PK-like)"/>
    <property type="match status" value="1"/>
</dbReference>
<dbReference type="GO" id="GO:0005524">
    <property type="term" value="F:ATP binding"/>
    <property type="evidence" value="ECO:0007669"/>
    <property type="project" value="UniProtKB-KW"/>
</dbReference>
<evidence type="ECO:0000256" key="2">
    <source>
        <dbReference type="ARBA" id="ARBA00022527"/>
    </source>
</evidence>
<dbReference type="InterPro" id="IPR000719">
    <property type="entry name" value="Prot_kinase_dom"/>
</dbReference>
<proteinExistence type="predicted"/>
<keyword evidence="2" id="KW-0723">Serine/threonine-protein kinase</keyword>
<dbReference type="PANTHER" id="PTHR43895:SF32">
    <property type="entry name" value="SERINE_THREONINE-PROTEIN KINASE CHK1"/>
    <property type="match status" value="1"/>
</dbReference>
<dbReference type="GO" id="GO:0004674">
    <property type="term" value="F:protein serine/threonine kinase activity"/>
    <property type="evidence" value="ECO:0007669"/>
    <property type="project" value="UniProtKB-KW"/>
</dbReference>
<dbReference type="Pfam" id="PF00069">
    <property type="entry name" value="Pkinase"/>
    <property type="match status" value="1"/>
</dbReference>
<sequence length="471" mass="52999">MLNIRGGVSFRSHLPRHFMKGPLLLRTFPPRRRPSPHFFAMSTPRALPNLTGCVVARGTLHLDKMIGSGTYGRLYRASDVEASKASSSCRSSWSFYSSSTAESSPSSSSFITSSSASSGVYAVKCLHKPDRYFDDAFHDRERALQTLVSSHPNIVTLQRQFTDARYKFLVMDYHPGGDMFHAIIDGVYHNNAALIKCTFAGVVEGVRFCHSKGVFHRDIKPDNILVDIDGGNPCITDFGFATSAVVSDEPNCGTMAYMPPQVFKSRSTVTRYRPALSDAWALAITLVNLVTVLNPWYGARNIRDERYTQFQRCECRSHSESFLCSILPISRSLAALLVRALVYEPAARVPLEEFAKEVQEMENLFMSEEDLMRANPALSRQWASMGVESDSVRPRGRGPYPVYFPLLYFPPSPAKQEEAGPADLTKESASPGFQTATDHGRYYLNFRQIVRRPRGGIRWMRFVRRLRFGRQ</sequence>
<gene>
    <name evidence="10" type="ORF">FB45DRAFT_171508</name>
</gene>
<keyword evidence="3" id="KW-0808">Transferase</keyword>
<dbReference type="PANTHER" id="PTHR43895">
    <property type="entry name" value="CALCIUM/CALMODULIN-DEPENDENT PROTEIN KINASE KINASE-RELATED"/>
    <property type="match status" value="1"/>
</dbReference>
<accession>A0AAD7BFB2</accession>
<feature type="domain" description="Protein kinase" evidence="9">
    <location>
        <begin position="60"/>
        <end position="366"/>
    </location>
</feature>
<dbReference type="Proteomes" id="UP001221142">
    <property type="component" value="Unassembled WGS sequence"/>
</dbReference>